<keyword evidence="1" id="KW-0812">Transmembrane</keyword>
<gene>
    <name evidence="2" type="ORF">SAMN05421545_3654</name>
</gene>
<evidence type="ECO:0000313" key="2">
    <source>
        <dbReference type="EMBL" id="SIR43736.1"/>
    </source>
</evidence>
<name>A0A1N7AXE0_9BACT</name>
<keyword evidence="1" id="KW-0472">Membrane</keyword>
<dbReference type="STRING" id="1077936.SAMN05421545_3654"/>
<dbReference type="RefSeq" id="WP_007654610.1">
    <property type="nucleotide sequence ID" value="NZ_FTNM01000006.1"/>
</dbReference>
<proteinExistence type="predicted"/>
<reference evidence="3" key="1">
    <citation type="submission" date="2017-01" db="EMBL/GenBank/DDBJ databases">
        <authorList>
            <person name="Varghese N."/>
            <person name="Submissions S."/>
        </authorList>
    </citation>
    <scope>NUCLEOTIDE SEQUENCE [LARGE SCALE GENOMIC DNA]</scope>
    <source>
        <strain evidence="3">DM9</strain>
    </source>
</reference>
<evidence type="ECO:0008006" key="4">
    <source>
        <dbReference type="Google" id="ProtNLM"/>
    </source>
</evidence>
<evidence type="ECO:0000256" key="1">
    <source>
        <dbReference type="SAM" id="Phobius"/>
    </source>
</evidence>
<dbReference type="Proteomes" id="UP000185924">
    <property type="component" value="Unassembled WGS sequence"/>
</dbReference>
<feature type="transmembrane region" description="Helical" evidence="1">
    <location>
        <begin position="54"/>
        <end position="78"/>
    </location>
</feature>
<dbReference type="Pfam" id="PF06170">
    <property type="entry name" value="DUF983"/>
    <property type="match status" value="1"/>
</dbReference>
<dbReference type="InterPro" id="IPR009325">
    <property type="entry name" value="DUF983"/>
</dbReference>
<organism evidence="2 3">
    <name type="scientific">Pontibacter lucknowensis</name>
    <dbReference type="NCBI Taxonomy" id="1077936"/>
    <lineage>
        <taxon>Bacteria</taxon>
        <taxon>Pseudomonadati</taxon>
        <taxon>Bacteroidota</taxon>
        <taxon>Cytophagia</taxon>
        <taxon>Cytophagales</taxon>
        <taxon>Hymenobacteraceae</taxon>
        <taxon>Pontibacter</taxon>
    </lineage>
</organism>
<dbReference type="EMBL" id="FTNM01000006">
    <property type="protein sequence ID" value="SIR43736.1"/>
    <property type="molecule type" value="Genomic_DNA"/>
</dbReference>
<keyword evidence="1" id="KW-1133">Transmembrane helix</keyword>
<evidence type="ECO:0000313" key="3">
    <source>
        <dbReference type="Proteomes" id="UP000185924"/>
    </source>
</evidence>
<sequence>MSNRNSVLYSIFFNRCPRCREGKMFKSGLYTTRFSDMHTNCPCCGQEFEPEPGFYYGAMYVSFAFNVAIFIVCLFILYQFVEEITMGMMIGVVAAVVIGLLPVIFRWSRSLYIHIFVRYEGPCSEIPNKLHR</sequence>
<feature type="transmembrane region" description="Helical" evidence="1">
    <location>
        <begin position="84"/>
        <end position="105"/>
    </location>
</feature>
<accession>A0A1N7AXE0</accession>
<protein>
    <recommendedName>
        <fullName evidence="4">DUF983 domain-containing protein</fullName>
    </recommendedName>
</protein>
<dbReference type="AlphaFoldDB" id="A0A1N7AXE0"/>
<keyword evidence="3" id="KW-1185">Reference proteome</keyword>